<evidence type="ECO:0000256" key="1">
    <source>
        <dbReference type="SAM" id="MobiDB-lite"/>
    </source>
</evidence>
<protein>
    <recommendedName>
        <fullName evidence="2">SERRATE/Ars2 N-terminal domain-containing protein</fullName>
    </recommendedName>
</protein>
<dbReference type="PANTHER" id="PTHR13165:SF0">
    <property type="entry name" value="SERRATE RNA EFFECTOR MOLECULE HOMOLOG"/>
    <property type="match status" value="1"/>
</dbReference>
<feature type="compositionally biased region" description="Basic and acidic residues" evidence="1">
    <location>
        <begin position="210"/>
        <end position="244"/>
    </location>
</feature>
<dbReference type="InterPro" id="IPR012677">
    <property type="entry name" value="Nucleotide-bd_a/b_plait_sf"/>
</dbReference>
<dbReference type="Gene3D" id="3.30.70.330">
    <property type="match status" value="1"/>
</dbReference>
<sequence length="528" mass="60806">MGDSDDDFDSRRNRDKFRRERDDFSGNRGHNNRGSGEWNDGRDRSNRFRGQYSSGPPQGRDFPPRYNRSPARYDMSPPQNKRLRRDWDTSDQSSSSRFDSNIGSPYLHSGGGFPSNTSSNIPSNAEQLNKFKYKYHPDEHPKRHQEQKQIIQRRLDIFMDLYNKGYLNNVSVDIDNQQALIKFLDTAVIKMEGGGDQDLRLLDIVTSSHDENTVKQSSEKIDNENDSKKISDNKRKREDSKSDDETISNGEHGLSTTESKDTTEMKSSSQDTMHEAGEVPDASRLLHRTTSIFFRHLTMQTTNDDLENMCKQYAGFRRVCITDPAPERKFFRRGWATFDYSVQIRNICYELNLTKLHDTDVGAIVNRELKNRVRTISGIAHHKTIVRNDLRLITKIIKQLDAQWNIWESNENDHNEKKVTISDDSEISSSTMNTSSIQNKNPIGFISYNPLLKNITEYLVEEGDAEEEELLVSAPPHSGSPGYYPNQFHQARHHRPSFMYQGLGGSMHRPLNSRPLRSYEDLDAPSEI</sequence>
<dbReference type="AlphaFoldDB" id="A0A8S2NAF7"/>
<feature type="domain" description="SERRATE/Ars2 N-terminal" evidence="2">
    <location>
        <begin position="131"/>
        <end position="194"/>
    </location>
</feature>
<feature type="region of interest" description="Disordered" evidence="1">
    <location>
        <begin position="1"/>
        <end position="123"/>
    </location>
</feature>
<feature type="region of interest" description="Disordered" evidence="1">
    <location>
        <begin position="210"/>
        <end position="281"/>
    </location>
</feature>
<dbReference type="Proteomes" id="UP000681967">
    <property type="component" value="Unassembled WGS sequence"/>
</dbReference>
<reference evidence="3" key="1">
    <citation type="submission" date="2021-02" db="EMBL/GenBank/DDBJ databases">
        <authorList>
            <person name="Nowell W R."/>
        </authorList>
    </citation>
    <scope>NUCLEOTIDE SEQUENCE</scope>
</reference>
<feature type="region of interest" description="Disordered" evidence="1">
    <location>
        <begin position="509"/>
        <end position="528"/>
    </location>
</feature>
<feature type="compositionally biased region" description="Basic and acidic residues" evidence="1">
    <location>
        <begin position="9"/>
        <end position="25"/>
    </location>
</feature>
<dbReference type="PANTHER" id="PTHR13165">
    <property type="entry name" value="ARSENITE-RESISTANCE PROTEIN 2"/>
    <property type="match status" value="1"/>
</dbReference>
<evidence type="ECO:0000313" key="4">
    <source>
        <dbReference type="Proteomes" id="UP000681967"/>
    </source>
</evidence>
<comment type="caution">
    <text evidence="3">The sequence shown here is derived from an EMBL/GenBank/DDBJ whole genome shotgun (WGS) entry which is preliminary data.</text>
</comment>
<feature type="compositionally biased region" description="Polar residues" evidence="1">
    <location>
        <begin position="114"/>
        <end position="123"/>
    </location>
</feature>
<gene>
    <name evidence="3" type="ORF">BYL167_LOCUS12815</name>
</gene>
<dbReference type="GO" id="GO:0016604">
    <property type="term" value="C:nuclear body"/>
    <property type="evidence" value="ECO:0007669"/>
    <property type="project" value="TreeGrafter"/>
</dbReference>
<dbReference type="EMBL" id="CAJOBH010004303">
    <property type="protein sequence ID" value="CAF3984892.1"/>
    <property type="molecule type" value="Genomic_DNA"/>
</dbReference>
<feature type="compositionally biased region" description="Low complexity" evidence="1">
    <location>
        <begin position="90"/>
        <end position="100"/>
    </location>
</feature>
<accession>A0A8S2NAF7</accession>
<dbReference type="InterPro" id="IPR039727">
    <property type="entry name" value="SE/Ars2"/>
</dbReference>
<evidence type="ECO:0000259" key="2">
    <source>
        <dbReference type="Pfam" id="PF12066"/>
    </source>
</evidence>
<name>A0A8S2NAF7_9BILA</name>
<evidence type="ECO:0000313" key="3">
    <source>
        <dbReference type="EMBL" id="CAF3984892.1"/>
    </source>
</evidence>
<dbReference type="GO" id="GO:0031053">
    <property type="term" value="P:primary miRNA processing"/>
    <property type="evidence" value="ECO:0007669"/>
    <property type="project" value="TreeGrafter"/>
</dbReference>
<dbReference type="InterPro" id="IPR021933">
    <property type="entry name" value="SERRATE/Ars2_N"/>
</dbReference>
<proteinExistence type="predicted"/>
<feature type="compositionally biased region" description="Low complexity" evidence="1">
    <location>
        <begin position="26"/>
        <end position="36"/>
    </location>
</feature>
<organism evidence="3 4">
    <name type="scientific">Rotaria magnacalcarata</name>
    <dbReference type="NCBI Taxonomy" id="392030"/>
    <lineage>
        <taxon>Eukaryota</taxon>
        <taxon>Metazoa</taxon>
        <taxon>Spiralia</taxon>
        <taxon>Gnathifera</taxon>
        <taxon>Rotifera</taxon>
        <taxon>Eurotatoria</taxon>
        <taxon>Bdelloidea</taxon>
        <taxon>Philodinida</taxon>
        <taxon>Philodinidae</taxon>
        <taxon>Rotaria</taxon>
    </lineage>
</organism>
<dbReference type="Pfam" id="PF12066">
    <property type="entry name" value="SERRATE_Ars2_N"/>
    <property type="match status" value="1"/>
</dbReference>